<sequence>MKCKHAMLKLSAVLMALSFTAQADVFRCEIGGRTTYTDQPSKGCASVAIRDEPADPEALLRARRNREAYEQSMAQWREHYLRDIELRAAARQARSQRPVVTYTSAPEPVYPAYWNFPLYPAVPFAPGFKHPGFRKQTPVESGPARIGMDTTILRRP</sequence>
<gene>
    <name evidence="3" type="ORF">MSZNOR_1476</name>
</gene>
<feature type="chain" id="PRO_5045552039" description="DUF4124 domain-containing protein" evidence="2">
    <location>
        <begin position="24"/>
        <end position="156"/>
    </location>
</feature>
<dbReference type="Proteomes" id="UP001162030">
    <property type="component" value="Chromosome"/>
</dbReference>
<reference evidence="3 4" key="1">
    <citation type="submission" date="2023-03" db="EMBL/GenBank/DDBJ databases">
        <authorList>
            <person name="Pearce D."/>
        </authorList>
    </citation>
    <scope>NUCLEOTIDE SEQUENCE [LARGE SCALE GENOMIC DNA]</scope>
    <source>
        <strain evidence="3">Msz</strain>
    </source>
</reference>
<feature type="region of interest" description="Disordered" evidence="1">
    <location>
        <begin position="135"/>
        <end position="156"/>
    </location>
</feature>
<evidence type="ECO:0000256" key="1">
    <source>
        <dbReference type="SAM" id="MobiDB-lite"/>
    </source>
</evidence>
<evidence type="ECO:0000313" key="3">
    <source>
        <dbReference type="EMBL" id="CAI8795074.1"/>
    </source>
</evidence>
<proteinExistence type="predicted"/>
<protein>
    <recommendedName>
        <fullName evidence="5">DUF4124 domain-containing protein</fullName>
    </recommendedName>
</protein>
<dbReference type="EMBL" id="OX458333">
    <property type="protein sequence ID" value="CAI8795074.1"/>
    <property type="molecule type" value="Genomic_DNA"/>
</dbReference>
<organism evidence="3 4">
    <name type="scientific">Methylocaldum szegediense</name>
    <dbReference type="NCBI Taxonomy" id="73780"/>
    <lineage>
        <taxon>Bacteria</taxon>
        <taxon>Pseudomonadati</taxon>
        <taxon>Pseudomonadota</taxon>
        <taxon>Gammaproteobacteria</taxon>
        <taxon>Methylococcales</taxon>
        <taxon>Methylococcaceae</taxon>
        <taxon>Methylocaldum</taxon>
    </lineage>
</organism>
<evidence type="ECO:0008006" key="5">
    <source>
        <dbReference type="Google" id="ProtNLM"/>
    </source>
</evidence>
<evidence type="ECO:0000256" key="2">
    <source>
        <dbReference type="SAM" id="SignalP"/>
    </source>
</evidence>
<feature type="signal peptide" evidence="2">
    <location>
        <begin position="1"/>
        <end position="23"/>
    </location>
</feature>
<accession>A0ABM9HZR2</accession>
<keyword evidence="2" id="KW-0732">Signal</keyword>
<evidence type="ECO:0000313" key="4">
    <source>
        <dbReference type="Proteomes" id="UP001162030"/>
    </source>
</evidence>
<dbReference type="RefSeq" id="WP_026610877.1">
    <property type="nucleotide sequence ID" value="NZ_OX458333.1"/>
</dbReference>
<name>A0ABM9HZR2_9GAMM</name>
<keyword evidence="4" id="KW-1185">Reference proteome</keyword>